<accession>A0ABQ0AS76</accession>
<proteinExistence type="predicted"/>
<feature type="domain" description="Pyruvate carboxyltransferase" evidence="1">
    <location>
        <begin position="1"/>
        <end position="72"/>
    </location>
</feature>
<dbReference type="EMBL" id="BAABWU010000031">
    <property type="protein sequence ID" value="GAA6198737.1"/>
    <property type="molecule type" value="Genomic_DNA"/>
</dbReference>
<organism evidence="2 3">
    <name type="scientific">Pseudophaeobacter arcticus</name>
    <dbReference type="NCBI Taxonomy" id="385492"/>
    <lineage>
        <taxon>Bacteria</taxon>
        <taxon>Pseudomonadati</taxon>
        <taxon>Pseudomonadota</taxon>
        <taxon>Alphaproteobacteria</taxon>
        <taxon>Rhodobacterales</taxon>
        <taxon>Paracoccaceae</taxon>
        <taxon>Pseudophaeobacter</taxon>
    </lineage>
</organism>
<dbReference type="PROSITE" id="PS50991">
    <property type="entry name" value="PYR_CT"/>
    <property type="match status" value="1"/>
</dbReference>
<dbReference type="RefSeq" id="WP_295453632.1">
    <property type="nucleotide sequence ID" value="NZ_BAABWU010000031.1"/>
</dbReference>
<reference evidence="2 3" key="1">
    <citation type="submission" date="2024-04" db="EMBL/GenBank/DDBJ databases">
        <title>Draft genome sequence of Pseudophaeobacter arcticus NBRC 116598.</title>
        <authorList>
            <person name="Miyakawa T."/>
            <person name="Kusuya Y."/>
            <person name="Miura T."/>
        </authorList>
    </citation>
    <scope>NUCLEOTIDE SEQUENCE [LARGE SCALE GENOMIC DNA]</scope>
    <source>
        <strain evidence="2 3">SU-CL00105</strain>
    </source>
</reference>
<sequence length="72" mass="7830">MSTKNTVTFELPKPLADAIEKLQKSGETIKIEIDGHIDGENLVINKLESFSTGARAAPHCWHAVSDKHSASD</sequence>
<evidence type="ECO:0000313" key="3">
    <source>
        <dbReference type="Proteomes" id="UP001441944"/>
    </source>
</evidence>
<protein>
    <recommendedName>
        <fullName evidence="1">Pyruvate carboxyltransferase domain-containing protein</fullName>
    </recommendedName>
</protein>
<comment type="caution">
    <text evidence="2">The sequence shown here is derived from an EMBL/GenBank/DDBJ whole genome shotgun (WGS) entry which is preliminary data.</text>
</comment>
<evidence type="ECO:0000259" key="1">
    <source>
        <dbReference type="PROSITE" id="PS50991"/>
    </source>
</evidence>
<keyword evidence="3" id="KW-1185">Reference proteome</keyword>
<dbReference type="Proteomes" id="UP001441944">
    <property type="component" value="Unassembled WGS sequence"/>
</dbReference>
<dbReference type="InterPro" id="IPR000891">
    <property type="entry name" value="PYR_CT"/>
</dbReference>
<evidence type="ECO:0000313" key="2">
    <source>
        <dbReference type="EMBL" id="GAA6198737.1"/>
    </source>
</evidence>
<gene>
    <name evidence="2" type="ORF">NBRC116598_41820</name>
</gene>
<name>A0ABQ0AS76_9RHOB</name>